<dbReference type="EMBL" id="ACYH01000035">
    <property type="protein sequence ID" value="EEV20417.1"/>
    <property type="molecule type" value="Genomic_DNA"/>
</dbReference>
<organism evidence="1 2">
    <name type="scientific">Treponema vincentii ATCC 35580</name>
    <dbReference type="NCBI Taxonomy" id="596324"/>
    <lineage>
        <taxon>Bacteria</taxon>
        <taxon>Pseudomonadati</taxon>
        <taxon>Spirochaetota</taxon>
        <taxon>Spirochaetia</taxon>
        <taxon>Spirochaetales</taxon>
        <taxon>Treponemataceae</taxon>
        <taxon>Treponema</taxon>
    </lineage>
</organism>
<proteinExistence type="predicted"/>
<comment type="caution">
    <text evidence="1">The sequence shown here is derived from an EMBL/GenBank/DDBJ whole genome shotgun (WGS) entry which is preliminary data.</text>
</comment>
<gene>
    <name evidence="1" type="ORF">TREVI0001_2533</name>
</gene>
<dbReference type="Proteomes" id="UP000004509">
    <property type="component" value="Unassembled WGS sequence"/>
</dbReference>
<dbReference type="AlphaFoldDB" id="C8PQA1"/>
<accession>C8PQA1</accession>
<name>C8PQA1_9SPIR</name>
<evidence type="ECO:0000313" key="1">
    <source>
        <dbReference type="EMBL" id="EEV20417.1"/>
    </source>
</evidence>
<evidence type="ECO:0000313" key="2">
    <source>
        <dbReference type="Proteomes" id="UP000004509"/>
    </source>
</evidence>
<protein>
    <submittedName>
        <fullName evidence="1">Uncharacterized protein</fullName>
    </submittedName>
</protein>
<reference evidence="1 2" key="1">
    <citation type="submission" date="2009-07" db="EMBL/GenBank/DDBJ databases">
        <authorList>
            <person name="Madupu R."/>
            <person name="Sebastian Y."/>
            <person name="Durkin A.S."/>
            <person name="Torralba M."/>
            <person name="Methe B."/>
            <person name="Sutton G.G."/>
            <person name="Strausberg R.L."/>
            <person name="Nelson K.E."/>
        </authorList>
    </citation>
    <scope>NUCLEOTIDE SEQUENCE [LARGE SCALE GENOMIC DNA]</scope>
    <source>
        <strain evidence="1 2">ATCC 35580</strain>
    </source>
</reference>
<dbReference type="RefSeq" id="WP_006188756.1">
    <property type="nucleotide sequence ID" value="NZ_ACYH01000035.1"/>
</dbReference>
<sequence length="70" mass="8157">MDGKRDTQYKIEHWQQNIDDAGYTIVNDDTQSLKGKTNAAITVEHKNYDGFTMKSRNPLRRQSVGTARRW</sequence>
<dbReference type="STRING" id="596324.TREVI0001_2533"/>